<dbReference type="PANTHER" id="PTHR30126">
    <property type="entry name" value="HTH-TYPE TRANSCRIPTIONAL REGULATOR"/>
    <property type="match status" value="1"/>
</dbReference>
<dbReference type="SUPFAM" id="SSF53850">
    <property type="entry name" value="Periplasmic binding protein-like II"/>
    <property type="match status" value="1"/>
</dbReference>
<evidence type="ECO:0000256" key="2">
    <source>
        <dbReference type="ARBA" id="ARBA00023015"/>
    </source>
</evidence>
<dbReference type="InterPro" id="IPR000847">
    <property type="entry name" value="LysR_HTH_N"/>
</dbReference>
<dbReference type="RefSeq" id="WP_185126480.1">
    <property type="nucleotide sequence ID" value="NZ_CAJEWD010000008.1"/>
</dbReference>
<dbReference type="AlphaFoldDB" id="A0A6V7RQT3"/>
<evidence type="ECO:0000256" key="1">
    <source>
        <dbReference type="ARBA" id="ARBA00009437"/>
    </source>
</evidence>
<keyword evidence="4" id="KW-0804">Transcription</keyword>
<dbReference type="CDD" id="cd05466">
    <property type="entry name" value="PBP2_LTTR_substrate"/>
    <property type="match status" value="1"/>
</dbReference>
<sequence>MKVDDYRLLATLSEAKTLRKAAEKLYISQPAVSQRLKSIEDEWGVQIFIRTKKALYTTGVGEKIIEHAKKVVDEERRVKDYIVANEGAIEGNISIGVSSLIGYTILPDMLAKYLNEFPDVNVKINVGSTQEIIANQGEYHLSIVRGSRVLNKENELLYRDRHYLVTPKDMDVEDLTIIEFQADPTYITHIKNYFEARFNKKYEPQIFVDQITTCRELLRKKVGITVLPELVLEGLDLDNYYIEEVKVEDKPLIRETYLSYDKSVMMLPQVESFVEMIRNESKESEQS</sequence>
<gene>
    <name evidence="6" type="primary">cysL_1</name>
    <name evidence="6" type="ORF">JEODO184_01986</name>
</gene>
<keyword evidence="3" id="KW-0238">DNA-binding</keyword>
<dbReference type="PANTHER" id="PTHR30126:SF78">
    <property type="entry name" value="HTH LYSR-TYPE DOMAIN-CONTAINING PROTEIN"/>
    <property type="match status" value="1"/>
</dbReference>
<evidence type="ECO:0000313" key="6">
    <source>
        <dbReference type="EMBL" id="CAD2080655.1"/>
    </source>
</evidence>
<comment type="similarity">
    <text evidence="1">Belongs to the LysR transcriptional regulatory family.</text>
</comment>
<dbReference type="InterPro" id="IPR036388">
    <property type="entry name" value="WH-like_DNA-bd_sf"/>
</dbReference>
<evidence type="ECO:0000313" key="7">
    <source>
        <dbReference type="Proteomes" id="UP000589351"/>
    </source>
</evidence>
<dbReference type="Pfam" id="PF03466">
    <property type="entry name" value="LysR_substrate"/>
    <property type="match status" value="1"/>
</dbReference>
<dbReference type="InterPro" id="IPR005119">
    <property type="entry name" value="LysR_subst-bd"/>
</dbReference>
<dbReference type="Pfam" id="PF00126">
    <property type="entry name" value="HTH_1"/>
    <property type="match status" value="1"/>
</dbReference>
<dbReference type="Proteomes" id="UP000589351">
    <property type="component" value="Unassembled WGS sequence"/>
</dbReference>
<feature type="domain" description="HTH lysR-type" evidence="5">
    <location>
        <begin position="1"/>
        <end position="58"/>
    </location>
</feature>
<organism evidence="6 7">
    <name type="scientific">Jeotgalicoccus meleagridis</name>
    <dbReference type="NCBI Taxonomy" id="2759181"/>
    <lineage>
        <taxon>Bacteria</taxon>
        <taxon>Bacillati</taxon>
        <taxon>Bacillota</taxon>
        <taxon>Bacilli</taxon>
        <taxon>Bacillales</taxon>
        <taxon>Staphylococcaceae</taxon>
        <taxon>Jeotgalicoccus</taxon>
    </lineage>
</organism>
<protein>
    <submittedName>
        <fullName evidence="6">HTH-type transcriptional regulator CysL</fullName>
    </submittedName>
</protein>
<evidence type="ECO:0000256" key="3">
    <source>
        <dbReference type="ARBA" id="ARBA00023125"/>
    </source>
</evidence>
<proteinExistence type="inferred from homology"/>
<dbReference type="Gene3D" id="3.40.190.290">
    <property type="match status" value="1"/>
</dbReference>
<dbReference type="InterPro" id="IPR036390">
    <property type="entry name" value="WH_DNA-bd_sf"/>
</dbReference>
<dbReference type="Gene3D" id="1.10.10.10">
    <property type="entry name" value="Winged helix-like DNA-binding domain superfamily/Winged helix DNA-binding domain"/>
    <property type="match status" value="1"/>
</dbReference>
<name>A0A6V7RQT3_9STAP</name>
<dbReference type="PRINTS" id="PR00039">
    <property type="entry name" value="HTHLYSR"/>
</dbReference>
<keyword evidence="2" id="KW-0805">Transcription regulation</keyword>
<reference evidence="6 7" key="1">
    <citation type="submission" date="2020-07" db="EMBL/GenBank/DDBJ databases">
        <authorList>
            <person name="Criscuolo A."/>
        </authorList>
    </citation>
    <scope>NUCLEOTIDE SEQUENCE [LARGE SCALE GENOMIC DNA]</scope>
    <source>
        <strain evidence="6">CIP111649</strain>
    </source>
</reference>
<dbReference type="EMBL" id="CAJEWD010000008">
    <property type="protein sequence ID" value="CAD2080655.1"/>
    <property type="molecule type" value="Genomic_DNA"/>
</dbReference>
<evidence type="ECO:0000256" key="4">
    <source>
        <dbReference type="ARBA" id="ARBA00023163"/>
    </source>
</evidence>
<dbReference type="GO" id="GO:0003700">
    <property type="term" value="F:DNA-binding transcription factor activity"/>
    <property type="evidence" value="ECO:0007669"/>
    <property type="project" value="InterPro"/>
</dbReference>
<comment type="caution">
    <text evidence="6">The sequence shown here is derived from an EMBL/GenBank/DDBJ whole genome shotgun (WGS) entry which is preliminary data.</text>
</comment>
<dbReference type="GO" id="GO:0000976">
    <property type="term" value="F:transcription cis-regulatory region binding"/>
    <property type="evidence" value="ECO:0007669"/>
    <property type="project" value="TreeGrafter"/>
</dbReference>
<dbReference type="SUPFAM" id="SSF46785">
    <property type="entry name" value="Winged helix' DNA-binding domain"/>
    <property type="match status" value="1"/>
</dbReference>
<evidence type="ECO:0000259" key="5">
    <source>
        <dbReference type="PROSITE" id="PS50931"/>
    </source>
</evidence>
<keyword evidence="7" id="KW-1185">Reference proteome</keyword>
<accession>A0A6V7RQT3</accession>
<dbReference type="PROSITE" id="PS50931">
    <property type="entry name" value="HTH_LYSR"/>
    <property type="match status" value="1"/>
</dbReference>